<accession>A0A8S5PMK4</accession>
<proteinExistence type="predicted"/>
<feature type="transmembrane region" description="Helical" evidence="1">
    <location>
        <begin position="73"/>
        <end position="92"/>
    </location>
</feature>
<keyword evidence="1" id="KW-0472">Membrane</keyword>
<keyword evidence="1" id="KW-1133">Transmembrane helix</keyword>
<name>A0A8S5PMK4_9CAUD</name>
<dbReference type="EMBL" id="BK015460">
    <property type="protein sequence ID" value="DAE07984.1"/>
    <property type="molecule type" value="Genomic_DNA"/>
</dbReference>
<sequence length="111" mass="13068">MFTNRTNQIFGRYRRAIAKRCKTARFFLQNRFDAFCLAACTNCVWWGAVVLHRLVKINIASRGKLMKKVTGKLLSLFCDFFIFLLKPIIAFLERRIHVLQSEDVHSQIRDD</sequence>
<evidence type="ECO:0000256" key="1">
    <source>
        <dbReference type="SAM" id="Phobius"/>
    </source>
</evidence>
<protein>
    <submittedName>
        <fullName evidence="2">Uncharacterized protein</fullName>
    </submittedName>
</protein>
<keyword evidence="1" id="KW-0812">Transmembrane</keyword>
<evidence type="ECO:0000313" key="2">
    <source>
        <dbReference type="EMBL" id="DAE07984.1"/>
    </source>
</evidence>
<reference evidence="2" key="1">
    <citation type="journal article" date="2021" name="Proc. Natl. Acad. Sci. U.S.A.">
        <title>A Catalog of Tens of Thousands of Viruses from Human Metagenomes Reveals Hidden Associations with Chronic Diseases.</title>
        <authorList>
            <person name="Tisza M.J."/>
            <person name="Buck C.B."/>
        </authorList>
    </citation>
    <scope>NUCLEOTIDE SEQUENCE</scope>
    <source>
        <strain evidence="2">CtbLB3</strain>
    </source>
</reference>
<organism evidence="2">
    <name type="scientific">Siphoviridae sp. ctbLB3</name>
    <dbReference type="NCBI Taxonomy" id="2825565"/>
    <lineage>
        <taxon>Viruses</taxon>
        <taxon>Duplodnaviria</taxon>
        <taxon>Heunggongvirae</taxon>
        <taxon>Uroviricota</taxon>
        <taxon>Caudoviricetes</taxon>
    </lineage>
</organism>